<organism evidence="2 3">
    <name type="scientific">Rhizobium phage RHph_N38</name>
    <dbReference type="NCBI Taxonomy" id="2509750"/>
    <lineage>
        <taxon>Viruses</taxon>
        <taxon>Duplodnaviria</taxon>
        <taxon>Heunggongvirae</taxon>
        <taxon>Uroviricota</taxon>
        <taxon>Caudoviricetes</taxon>
        <taxon>Schitoviridae</taxon>
        <taxon>Demetervirinae</taxon>
        <taxon>Cyamitesvirus</taxon>
        <taxon>Cyamitesvirus N38</taxon>
    </lineage>
</organism>
<evidence type="ECO:0000313" key="2">
    <source>
        <dbReference type="EMBL" id="QIG70512.1"/>
    </source>
</evidence>
<gene>
    <name evidence="2" type="ORF">EVB89_049</name>
</gene>
<evidence type="ECO:0008006" key="4">
    <source>
        <dbReference type="Google" id="ProtNLM"/>
    </source>
</evidence>
<protein>
    <recommendedName>
        <fullName evidence="4">DUF3307 domain-containing protein</fullName>
    </recommendedName>
</protein>
<reference evidence="2" key="1">
    <citation type="submission" date="2020-01" db="EMBL/GenBank/DDBJ databases">
        <title>Patterns of diversity and host range of bacteriophage communities associated with bean-nodulatin bacteria.</title>
        <authorList>
            <person name="Vann Cauwenberghe J."/>
            <person name="Santamaria R.I."/>
            <person name="Bustos P."/>
            <person name="Juarez S."/>
            <person name="Gonzalez V."/>
        </authorList>
    </citation>
    <scope>NUCLEOTIDE SEQUENCE</scope>
</reference>
<dbReference type="EMBL" id="MN988517">
    <property type="protein sequence ID" value="QIG70512.1"/>
    <property type="molecule type" value="Genomic_DNA"/>
</dbReference>
<keyword evidence="1" id="KW-1133">Transmembrane helix</keyword>
<name>A0A7S5R3J4_9CAUD</name>
<dbReference type="Proteomes" id="UP000617684">
    <property type="component" value="Segment"/>
</dbReference>
<keyword evidence="1" id="KW-0472">Membrane</keyword>
<proteinExistence type="predicted"/>
<keyword evidence="1" id="KW-0812">Transmembrane</keyword>
<evidence type="ECO:0000313" key="3">
    <source>
        <dbReference type="Proteomes" id="UP000617684"/>
    </source>
</evidence>
<feature type="transmembrane region" description="Helical" evidence="1">
    <location>
        <begin position="34"/>
        <end position="60"/>
    </location>
</feature>
<evidence type="ECO:0000256" key="1">
    <source>
        <dbReference type="SAM" id="Phobius"/>
    </source>
</evidence>
<accession>A0A7S5R3J4</accession>
<feature type="transmembrane region" description="Helical" evidence="1">
    <location>
        <begin position="80"/>
        <end position="97"/>
    </location>
</feature>
<keyword evidence="3" id="KW-1185">Reference proteome</keyword>
<sequence>MHFLFDYPLQGDFLGTQKVPSFQPRYIPWYHANFAHAVLHGIPVGIVTGSYTLAISEVLIHFWIDYMKSMKAFGIHLDQFFHILFKGLWVFVAYAAFTTKHSLW</sequence>